<keyword evidence="2" id="KW-0812">Transmembrane</keyword>
<keyword evidence="2" id="KW-0472">Membrane</keyword>
<feature type="region of interest" description="Disordered" evidence="1">
    <location>
        <begin position="135"/>
        <end position="175"/>
    </location>
</feature>
<proteinExistence type="predicted"/>
<feature type="transmembrane region" description="Helical" evidence="2">
    <location>
        <begin position="197"/>
        <end position="216"/>
    </location>
</feature>
<keyword evidence="2" id="KW-1133">Transmembrane helix</keyword>
<dbReference type="Proteomes" id="UP000092600">
    <property type="component" value="Unassembled WGS sequence"/>
</dbReference>
<evidence type="ECO:0000256" key="1">
    <source>
        <dbReference type="SAM" id="MobiDB-lite"/>
    </source>
</evidence>
<sequence length="355" mass="37932">MERHLKRVTSSSIAKATEAGLSRDECDVSSTSQPGVEGVSIPHREGVGVKAASAASPAVHHPTVITTIAAVQKPHRLINGGDQLILATAIVKAAGGRPLGIQRPGTKPRNPRAGLPIRLQLTQPPRPLLPAAAAALGDGGGSSGRGCSRRRGRGGWPGPTMRRGRSWGSPTSLKRNSSIWRGRRSVSCSRRHMRATLSSMAFCSCFSLTTSSATAASSPSSIVVVIIIFFFFFPFTPQPVLVVVRRRRRRRTTSRRRRIRTAASAAAAAVPARDLPQQVLSWRTKLEKLLCLKCAGSSVCEKTKGSTTTKLLFSFPHAITASVLGSFTIRYVFTTNGAAAKAPPPPPRYPLIIII</sequence>
<evidence type="ECO:0000313" key="3">
    <source>
        <dbReference type="EMBL" id="OAY65877.1"/>
    </source>
</evidence>
<organism evidence="3 4">
    <name type="scientific">Ananas comosus</name>
    <name type="common">Pineapple</name>
    <name type="synonym">Ananas ananas</name>
    <dbReference type="NCBI Taxonomy" id="4615"/>
    <lineage>
        <taxon>Eukaryota</taxon>
        <taxon>Viridiplantae</taxon>
        <taxon>Streptophyta</taxon>
        <taxon>Embryophyta</taxon>
        <taxon>Tracheophyta</taxon>
        <taxon>Spermatophyta</taxon>
        <taxon>Magnoliopsida</taxon>
        <taxon>Liliopsida</taxon>
        <taxon>Poales</taxon>
        <taxon>Bromeliaceae</taxon>
        <taxon>Bromelioideae</taxon>
        <taxon>Ananas</taxon>
    </lineage>
</organism>
<feature type="region of interest" description="Disordered" evidence="1">
    <location>
        <begin position="1"/>
        <end position="41"/>
    </location>
</feature>
<protein>
    <submittedName>
        <fullName evidence="3">Uncharacterized protein</fullName>
    </submittedName>
</protein>
<feature type="transmembrane region" description="Helical" evidence="2">
    <location>
        <begin position="222"/>
        <end position="244"/>
    </location>
</feature>
<name>A0A199ULW7_ANACO</name>
<dbReference type="AlphaFoldDB" id="A0A199ULW7"/>
<accession>A0A199ULW7</accession>
<dbReference type="EMBL" id="LSRQ01006642">
    <property type="protein sequence ID" value="OAY65877.1"/>
    <property type="molecule type" value="Genomic_DNA"/>
</dbReference>
<reference evidence="3 4" key="1">
    <citation type="journal article" date="2016" name="DNA Res.">
        <title>The draft genome of MD-2 pineapple using hybrid error correction of long reads.</title>
        <authorList>
            <person name="Redwan R.M."/>
            <person name="Saidin A."/>
            <person name="Kumar S.V."/>
        </authorList>
    </citation>
    <scope>NUCLEOTIDE SEQUENCE [LARGE SCALE GENOMIC DNA]</scope>
    <source>
        <strain evidence="4">cv. MD2</strain>
        <tissue evidence="3">Leaf</tissue>
    </source>
</reference>
<comment type="caution">
    <text evidence="3">The sequence shown here is derived from an EMBL/GenBank/DDBJ whole genome shotgun (WGS) entry which is preliminary data.</text>
</comment>
<evidence type="ECO:0000313" key="4">
    <source>
        <dbReference type="Proteomes" id="UP000092600"/>
    </source>
</evidence>
<evidence type="ECO:0000256" key="2">
    <source>
        <dbReference type="SAM" id="Phobius"/>
    </source>
</evidence>
<gene>
    <name evidence="3" type="ORF">ACMD2_14594</name>
</gene>